<dbReference type="SUPFAM" id="SSF56563">
    <property type="entry name" value="Major capsid protein gp5"/>
    <property type="match status" value="1"/>
</dbReference>
<comment type="caution">
    <text evidence="4">The sequence shown here is derived from an EMBL/GenBank/DDBJ whole genome shotgun (WGS) entry which is preliminary data.</text>
</comment>
<comment type="subcellular location">
    <subcellularLocation>
        <location evidence="1">Virion</location>
    </subcellularLocation>
</comment>
<protein>
    <submittedName>
        <fullName evidence="4">Phage major capsid protein, HK97 family</fullName>
    </submittedName>
</protein>
<dbReference type="Gene3D" id="3.30.2400.10">
    <property type="entry name" value="Major capsid protein gp5"/>
    <property type="match status" value="1"/>
</dbReference>
<accession>A0A1H9HC09</accession>
<feature type="domain" description="Phage capsid-like C-terminal" evidence="3">
    <location>
        <begin position="110"/>
        <end position="387"/>
    </location>
</feature>
<dbReference type="RefSeq" id="WP_089986011.1">
    <property type="nucleotide sequence ID" value="NZ_FMVP01000006.1"/>
</dbReference>
<evidence type="ECO:0000256" key="2">
    <source>
        <dbReference type="SAM" id="Coils"/>
    </source>
</evidence>
<dbReference type="NCBIfam" id="TIGR01554">
    <property type="entry name" value="major_cap_HK97"/>
    <property type="match status" value="1"/>
</dbReference>
<dbReference type="InterPro" id="IPR024455">
    <property type="entry name" value="Phage_capsid"/>
</dbReference>
<evidence type="ECO:0000259" key="3">
    <source>
        <dbReference type="Pfam" id="PF05065"/>
    </source>
</evidence>
<evidence type="ECO:0000313" key="4">
    <source>
        <dbReference type="EMBL" id="SEQ59833.1"/>
    </source>
</evidence>
<name>A0A1H9HC09_9BACI</name>
<feature type="coiled-coil region" evidence="2">
    <location>
        <begin position="2"/>
        <end position="94"/>
    </location>
</feature>
<dbReference type="Pfam" id="PF05065">
    <property type="entry name" value="Phage_capsid"/>
    <property type="match status" value="1"/>
</dbReference>
<proteinExistence type="predicted"/>
<evidence type="ECO:0000313" key="5">
    <source>
        <dbReference type="Proteomes" id="UP000199410"/>
    </source>
</evidence>
<dbReference type="InterPro" id="IPR054612">
    <property type="entry name" value="Phage_capsid-like_C"/>
</dbReference>
<dbReference type="EMBL" id="FOEL01000006">
    <property type="protein sequence ID" value="SEQ59833.1"/>
    <property type="molecule type" value="Genomic_DNA"/>
</dbReference>
<gene>
    <name evidence="4" type="ORF">SAMN02787113_01980</name>
</gene>
<dbReference type="Proteomes" id="UP000199410">
    <property type="component" value="Unassembled WGS sequence"/>
</dbReference>
<dbReference type="AlphaFoldDB" id="A0A1H9HC09"/>
<organism evidence="4 5">
    <name type="scientific">Lysinibacillus fusiformis</name>
    <dbReference type="NCBI Taxonomy" id="28031"/>
    <lineage>
        <taxon>Bacteria</taxon>
        <taxon>Bacillati</taxon>
        <taxon>Bacillota</taxon>
        <taxon>Bacilli</taxon>
        <taxon>Bacillales</taxon>
        <taxon>Bacillaceae</taxon>
        <taxon>Lysinibacillus</taxon>
    </lineage>
</organism>
<keyword evidence="2" id="KW-0175">Coiled coil</keyword>
<evidence type="ECO:0000256" key="1">
    <source>
        <dbReference type="ARBA" id="ARBA00004328"/>
    </source>
</evidence>
<reference evidence="4 5" key="1">
    <citation type="submission" date="2016-10" db="EMBL/GenBank/DDBJ databases">
        <authorList>
            <person name="Varghese N."/>
            <person name="Submissions S."/>
        </authorList>
    </citation>
    <scope>NUCLEOTIDE SEQUENCE [LARGE SCALE GENOMIC DNA]</scope>
    <source>
        <strain evidence="4 5">TC-13</strain>
    </source>
</reference>
<sequence>MKEKIEKLLARKKEISAQLADEKRSFDDKELGDLETELRDINEQVEALEKRQRLMSEAKEINDGSGEQRTITTFNDNEDEKRSIENDIEKRNEEDGKALLEKRAITVSSGDLVLPKHTSSTINATFNQVSTLIDGVKHTPLIGGESYQQPYEISHGEGGSTAEGTDYSDVETKTDYADIKKSKITAYEEITEEVEKLPSARYANLVKDNINKSLRRKITRQILVGTGATNELVGIFSANATAIKADTDKEIATIDASTLDDIVFSYGGPEDVEDLAVLILNKDDLKSFAMLRDDKGQKVYEVKPKGNVGTINNVPYIINSACKNLKNGQAGDYLMAYGPLSNYELTTFSETDMQRSADYKFKQGIIAHRGSVFVGGNVVANNGFLRVKKAAGV</sequence>